<feature type="transmembrane region" description="Helical" evidence="2">
    <location>
        <begin position="277"/>
        <end position="298"/>
    </location>
</feature>
<dbReference type="InterPro" id="IPR051276">
    <property type="entry name" value="Saccharopine_DH-like_oxidrdct"/>
</dbReference>
<keyword evidence="2" id="KW-1133">Transmembrane helix</keyword>
<dbReference type="EMBL" id="HACG01005184">
    <property type="protein sequence ID" value="CEK52049.1"/>
    <property type="molecule type" value="Transcribed_RNA"/>
</dbReference>
<dbReference type="SUPFAM" id="SSF51735">
    <property type="entry name" value="NAD(P)-binding Rossmann-fold domains"/>
    <property type="match status" value="1"/>
</dbReference>
<evidence type="ECO:0000256" key="1">
    <source>
        <dbReference type="ARBA" id="ARBA00038048"/>
    </source>
</evidence>
<dbReference type="AlphaFoldDB" id="A0A0B6Y7D7"/>
<keyword evidence="2" id="KW-0812">Transmembrane</keyword>
<protein>
    <recommendedName>
        <fullName evidence="3">Saccharopine dehydrogenase NADP binding domain-containing protein</fullName>
    </recommendedName>
</protein>
<evidence type="ECO:0000259" key="3">
    <source>
        <dbReference type="Pfam" id="PF03435"/>
    </source>
</evidence>
<dbReference type="GO" id="GO:0009247">
    <property type="term" value="P:glycolipid biosynthetic process"/>
    <property type="evidence" value="ECO:0007669"/>
    <property type="project" value="TreeGrafter"/>
</dbReference>
<sequence>MEGRKFDIILFGASGFTGQYTVDEVARVAEEEHLTWAVAGRSMHKLQKVLSEASSRTGKNLDETAIIIADTSSPASLHEMASQGKVVLNCVGPYRFYGEAVVKACIEAGTHHLDISGEAQFLENTQLLYNAIAKENNVFIIGSVGFDSIPAEMGLKYTWQQFQDGELTNVESYMSGHSGPESFTVNTGTFESAVYGFSHMKELKPLRKSLYPEPMPRFEYRLPKRRVLFYSKEVNKWCLPFPGSDKSVVYRTVRDHLANGRLVKPIEFNPYFCVDSLAQALGLVAFVFVFGLFASFSFGQTLLLKYPHIFSFGFFKKGGPTKKQIDACSFSMTFIGHGYNKVDKDRADKTPDKILTSKILGPEPGYVATPIFMTQAAVTLLKEKDKITQRGGVLTPGAAFWNTSLIDRLQAHNIKFITVSDSSSTDKKNE</sequence>
<dbReference type="GO" id="GO:0005811">
    <property type="term" value="C:lipid droplet"/>
    <property type="evidence" value="ECO:0007669"/>
    <property type="project" value="TreeGrafter"/>
</dbReference>
<dbReference type="PANTHER" id="PTHR12286:SF5">
    <property type="entry name" value="SACCHAROPINE DEHYDROGENASE-LIKE OXIDOREDUCTASE"/>
    <property type="match status" value="1"/>
</dbReference>
<dbReference type="GO" id="GO:0005886">
    <property type="term" value="C:plasma membrane"/>
    <property type="evidence" value="ECO:0007669"/>
    <property type="project" value="TreeGrafter"/>
</dbReference>
<dbReference type="InterPro" id="IPR005097">
    <property type="entry name" value="Sacchrp_dh_NADP-bd"/>
</dbReference>
<dbReference type="FunFam" id="3.40.50.720:FF:000178">
    <property type="entry name" value="Saccharopine dehydrogenase-like oxidoreductase"/>
    <property type="match status" value="1"/>
</dbReference>
<proteinExistence type="inferred from homology"/>
<dbReference type="Gene3D" id="3.40.50.720">
    <property type="entry name" value="NAD(P)-binding Rossmann-like Domain"/>
    <property type="match status" value="1"/>
</dbReference>
<evidence type="ECO:0000256" key="2">
    <source>
        <dbReference type="SAM" id="Phobius"/>
    </source>
</evidence>
<reference evidence="4" key="1">
    <citation type="submission" date="2014-12" db="EMBL/GenBank/DDBJ databases">
        <title>Insight into the proteome of Arion vulgaris.</title>
        <authorList>
            <person name="Aradska J."/>
            <person name="Bulat T."/>
            <person name="Smidak R."/>
            <person name="Sarate P."/>
            <person name="Gangsoo J."/>
            <person name="Sialana F."/>
            <person name="Bilban M."/>
            <person name="Lubec G."/>
        </authorList>
    </citation>
    <scope>NUCLEOTIDE SEQUENCE</scope>
    <source>
        <tissue evidence="4">Skin</tissue>
    </source>
</reference>
<keyword evidence="2" id="KW-0472">Membrane</keyword>
<comment type="similarity">
    <text evidence="1">Belongs to the saccharopine dehydrogenase family.</text>
</comment>
<evidence type="ECO:0000313" key="4">
    <source>
        <dbReference type="EMBL" id="CEK52049.1"/>
    </source>
</evidence>
<accession>A0A0B6Y7D7</accession>
<organism evidence="4">
    <name type="scientific">Arion vulgaris</name>
    <dbReference type="NCBI Taxonomy" id="1028688"/>
    <lineage>
        <taxon>Eukaryota</taxon>
        <taxon>Metazoa</taxon>
        <taxon>Spiralia</taxon>
        <taxon>Lophotrochozoa</taxon>
        <taxon>Mollusca</taxon>
        <taxon>Gastropoda</taxon>
        <taxon>Heterobranchia</taxon>
        <taxon>Euthyneura</taxon>
        <taxon>Panpulmonata</taxon>
        <taxon>Eupulmonata</taxon>
        <taxon>Stylommatophora</taxon>
        <taxon>Helicina</taxon>
        <taxon>Arionoidea</taxon>
        <taxon>Arionidae</taxon>
        <taxon>Arion</taxon>
    </lineage>
</organism>
<dbReference type="PANTHER" id="PTHR12286">
    <property type="entry name" value="SACCHAROPINE DEHYDROGENASE-LIKE OXIDOREDUCTASE"/>
    <property type="match status" value="1"/>
</dbReference>
<dbReference type="InterPro" id="IPR036291">
    <property type="entry name" value="NAD(P)-bd_dom_sf"/>
</dbReference>
<gene>
    <name evidence="4" type="primary">ORF15306</name>
</gene>
<name>A0A0B6Y7D7_9EUPU</name>
<dbReference type="Pfam" id="PF03435">
    <property type="entry name" value="Sacchrp_dh_NADP"/>
    <property type="match status" value="1"/>
</dbReference>
<dbReference type="GO" id="GO:0005739">
    <property type="term" value="C:mitochondrion"/>
    <property type="evidence" value="ECO:0007669"/>
    <property type="project" value="TreeGrafter"/>
</dbReference>
<feature type="domain" description="Saccharopine dehydrogenase NADP binding" evidence="3">
    <location>
        <begin position="8"/>
        <end position="141"/>
    </location>
</feature>